<evidence type="ECO:0000256" key="1">
    <source>
        <dbReference type="SAM" id="MobiDB-lite"/>
    </source>
</evidence>
<dbReference type="Proteomes" id="UP001430193">
    <property type="component" value="Unassembled WGS sequence"/>
</dbReference>
<evidence type="ECO:0008006" key="4">
    <source>
        <dbReference type="Google" id="ProtNLM"/>
    </source>
</evidence>
<reference evidence="2" key="1">
    <citation type="submission" date="2020-10" db="EMBL/GenBank/DDBJ databases">
        <title>Phylogeny of dyella-like bacteria.</title>
        <authorList>
            <person name="Fu J."/>
        </authorList>
    </citation>
    <scope>NUCLEOTIDE SEQUENCE</scope>
    <source>
        <strain evidence="2">DHON07</strain>
    </source>
</reference>
<proteinExistence type="predicted"/>
<evidence type="ECO:0000313" key="2">
    <source>
        <dbReference type="EMBL" id="MBM7128505.1"/>
    </source>
</evidence>
<organism evidence="2 3">
    <name type="scientific">Dyella mobilis</name>
    <dbReference type="NCBI Taxonomy" id="1849582"/>
    <lineage>
        <taxon>Bacteria</taxon>
        <taxon>Pseudomonadati</taxon>
        <taxon>Pseudomonadota</taxon>
        <taxon>Gammaproteobacteria</taxon>
        <taxon>Lysobacterales</taxon>
        <taxon>Rhodanobacteraceae</taxon>
        <taxon>Dyella</taxon>
    </lineage>
</organism>
<feature type="region of interest" description="Disordered" evidence="1">
    <location>
        <begin position="1"/>
        <end position="102"/>
    </location>
</feature>
<sequence length="530" mass="56342">MRTDAAGSSPNYNDDTQSLQNENKQNQGNAGPQIKPNGNAFAANKNNPWSRPAQPTPPPANTPTSPSLPGQFPSLSSALQDSQPSGVPQTQPVPGVTGSNNNGVKILSSIPINPGALPSNAPSNGDGANHLLYNDWSIDTGSKALDNLHFPMKIDDSAKTLLEGDHAPNGGNADGRIGGNFFFQQFSIKNSDGSEPNYGNDNLGGRNAAYIGIQPSATPGKAIFRFAGFGEGITTSTGLGGADGGPGAQNNRMLDFQYSHKYDLSVEADKSDPHVLNGYVQDVTDPQNPGPKQFIGNLRYSNPVKLSTDGGSVVEQGGSRTTGSNQIHYVKGTYYNPYSLNEAGNQENGSYRGHWYTDTGQGPYKDSITGTSEQIMDTDPKSGKASFGLSFEVAGAGWKPGTPIPALNTSDDARPWDPNETIYEGQNIEYNGFVYRAKESFGPSSGPGADSRFLPAFEDEGYGSIEDQIKHIKESKDGSSRIIYAPPGSTAAAMDFDPTKTYKPGDFVRQGGECLCSCRYHRSVHAPNHT</sequence>
<feature type="compositionally biased region" description="Polar residues" evidence="1">
    <location>
        <begin position="73"/>
        <end position="102"/>
    </location>
</feature>
<gene>
    <name evidence="2" type="ORF">ISS99_03130</name>
</gene>
<accession>A0ABS2KBF1</accession>
<comment type="caution">
    <text evidence="2">The sequence shown here is derived from an EMBL/GenBank/DDBJ whole genome shotgun (WGS) entry which is preliminary data.</text>
</comment>
<name>A0ABS2KBF1_9GAMM</name>
<dbReference type="EMBL" id="JADIKF010000034">
    <property type="protein sequence ID" value="MBM7128505.1"/>
    <property type="molecule type" value="Genomic_DNA"/>
</dbReference>
<dbReference type="RefSeq" id="WP_204630129.1">
    <property type="nucleotide sequence ID" value="NZ_BSOC01000008.1"/>
</dbReference>
<keyword evidence="3" id="KW-1185">Reference proteome</keyword>
<feature type="compositionally biased region" description="Polar residues" evidence="1">
    <location>
        <begin position="1"/>
        <end position="30"/>
    </location>
</feature>
<evidence type="ECO:0000313" key="3">
    <source>
        <dbReference type="Proteomes" id="UP001430193"/>
    </source>
</evidence>
<protein>
    <recommendedName>
        <fullName evidence="4">Transferrin-binding protein B C-lobe/N-lobe beta barrel domain-containing protein</fullName>
    </recommendedName>
</protein>